<dbReference type="Gene3D" id="3.30.540.10">
    <property type="entry name" value="Fructose-1,6-Bisphosphatase, subunit A, domain 1"/>
    <property type="match status" value="1"/>
</dbReference>
<dbReference type="GO" id="GO:0046872">
    <property type="term" value="F:metal ion binding"/>
    <property type="evidence" value="ECO:0007669"/>
    <property type="project" value="UniProtKB-KW"/>
</dbReference>
<dbReference type="AlphaFoldDB" id="A0A4Z1SSB8"/>
<keyword evidence="5" id="KW-1185">Reference proteome</keyword>
<reference evidence="4 5" key="1">
    <citation type="submission" date="2019-05" db="EMBL/GenBank/DDBJ databases">
        <title>The compact genome of Giardia muris reveals important steps in the evolution of intestinal protozoan parasites.</title>
        <authorList>
            <person name="Xu F."/>
            <person name="Jimenez-Gonzalez A."/>
            <person name="Einarsson E."/>
            <person name="Astvaldsson A."/>
            <person name="Peirasmaki D."/>
            <person name="Eckmann L."/>
            <person name="Andersson J.O."/>
            <person name="Svard S.G."/>
            <person name="Jerlstrom-Hultqvist J."/>
        </authorList>
    </citation>
    <scope>NUCLEOTIDE SEQUENCE [LARGE SCALE GENOMIC DNA]</scope>
    <source>
        <strain evidence="4 5">Roberts-Thomson</strain>
    </source>
</reference>
<keyword evidence="3" id="KW-0479">Metal-binding</keyword>
<dbReference type="Proteomes" id="UP000315496">
    <property type="component" value="Chromosome 3"/>
</dbReference>
<evidence type="ECO:0000313" key="5">
    <source>
        <dbReference type="Proteomes" id="UP000315496"/>
    </source>
</evidence>
<feature type="binding site" evidence="3">
    <location>
        <position position="129"/>
    </location>
    <ligand>
        <name>Mg(2+)</name>
        <dbReference type="ChEBI" id="CHEBI:18420"/>
        <label>1</label>
        <note>catalytic</note>
    </ligand>
</feature>
<dbReference type="PANTHER" id="PTHR43028">
    <property type="entry name" value="3'(2'),5'-BISPHOSPHATE NUCLEOTIDASE 1"/>
    <property type="match status" value="1"/>
</dbReference>
<protein>
    <recommendedName>
        <fullName evidence="2">3'(2'),5'-bisphosphate nucleotidase</fullName>
        <ecNumber evidence="2">3.1.3.7</ecNumber>
    </recommendedName>
</protein>
<proteinExistence type="inferred from homology"/>
<dbReference type="VEuPathDB" id="GiardiaDB:GMRT_15277"/>
<dbReference type="OrthoDB" id="411145at2759"/>
<accession>A0A4Z1SSB8</accession>
<dbReference type="EC" id="3.1.3.7" evidence="2"/>
<comment type="cofactor">
    <cofactor evidence="3">
        <name>Mg(2+)</name>
        <dbReference type="ChEBI" id="CHEBI:18420"/>
    </cofactor>
</comment>
<keyword evidence="3" id="KW-0460">Magnesium</keyword>
<evidence type="ECO:0000256" key="1">
    <source>
        <dbReference type="ARBA" id="ARBA00009759"/>
    </source>
</evidence>
<evidence type="ECO:0000256" key="3">
    <source>
        <dbReference type="PIRSR" id="PIRSR600760-2"/>
    </source>
</evidence>
<dbReference type="InterPro" id="IPR050725">
    <property type="entry name" value="CysQ/Inositol_MonoPase"/>
</dbReference>
<feature type="binding site" evidence="3">
    <location>
        <position position="72"/>
    </location>
    <ligand>
        <name>Mg(2+)</name>
        <dbReference type="ChEBI" id="CHEBI:18420"/>
        <label>1</label>
        <note>catalytic</note>
    </ligand>
</feature>
<organism evidence="4 5">
    <name type="scientific">Giardia muris</name>
    <dbReference type="NCBI Taxonomy" id="5742"/>
    <lineage>
        <taxon>Eukaryota</taxon>
        <taxon>Metamonada</taxon>
        <taxon>Diplomonadida</taxon>
        <taxon>Hexamitidae</taxon>
        <taxon>Giardiinae</taxon>
        <taxon>Giardia</taxon>
    </lineage>
</organism>
<gene>
    <name evidence="4" type="ORF">GMRT_15277</name>
</gene>
<comment type="caution">
    <text evidence="4">The sequence shown here is derived from an EMBL/GenBank/DDBJ whole genome shotgun (WGS) entry which is preliminary data.</text>
</comment>
<dbReference type="PANTHER" id="PTHR43028:SF5">
    <property type="entry name" value="3'(2'),5'-BISPHOSPHATE NUCLEOTIDASE 1"/>
    <property type="match status" value="1"/>
</dbReference>
<sequence>MSVNLQRWLEVAASAAIEAGKAIIEVVRDERGIEARIKENDGDFVTCADRSSQRIICSIFESAFPELSIYGEETIEPGGLDKTTRSQQIASITMKDMSLLQDTCPHVRYIPCQEALSIDDCFVLVDPLDGTFNYVNSCYYSVGISIGLCYQGEAIGGVMYYPFLSEEMQRQYDFLPPTEVMSNGERVKYPFLDDLVKYQGQPCLSLLYGIRYGSYYNCNLPSTKKLLDSFALSSSPSATNDLYLQTREFTPKMKRGLEEAVRGLIKRDVGDKRQREPHPEVSITTRGFYGALCKFREFLLCLGGCNGVIYYKGYLRAWDICAFAGIARALGLPVYVVQGSDEAPPTYPHFEAVDYGQKIRMLLATRMNDTFTVGLAACMEDLFRDVLLDT</sequence>
<comment type="similarity">
    <text evidence="1">Belongs to the inositol monophosphatase superfamily.</text>
</comment>
<evidence type="ECO:0000313" key="4">
    <source>
        <dbReference type="EMBL" id="TNJ27885.1"/>
    </source>
</evidence>
<feature type="binding site" evidence="3">
    <location>
        <position position="126"/>
    </location>
    <ligand>
        <name>Mg(2+)</name>
        <dbReference type="ChEBI" id="CHEBI:18420"/>
        <label>1</label>
        <note>catalytic</note>
    </ligand>
</feature>
<name>A0A4Z1SSB8_GIAMU</name>
<dbReference type="InterPro" id="IPR000760">
    <property type="entry name" value="Inositol_monophosphatase-like"/>
</dbReference>
<feature type="binding site" evidence="3">
    <location>
        <position position="128"/>
    </location>
    <ligand>
        <name>Mg(2+)</name>
        <dbReference type="ChEBI" id="CHEBI:18420"/>
        <label>1</label>
        <note>catalytic</note>
    </ligand>
</feature>
<evidence type="ECO:0000256" key="2">
    <source>
        <dbReference type="ARBA" id="ARBA00012633"/>
    </source>
</evidence>
<dbReference type="GO" id="GO:0008441">
    <property type="term" value="F:3'(2'),5'-bisphosphate nucleotidase activity"/>
    <property type="evidence" value="ECO:0007669"/>
    <property type="project" value="UniProtKB-EC"/>
</dbReference>
<dbReference type="SUPFAM" id="SSF56655">
    <property type="entry name" value="Carbohydrate phosphatase"/>
    <property type="match status" value="1"/>
</dbReference>
<dbReference type="EMBL" id="VDLU01000003">
    <property type="protein sequence ID" value="TNJ27885.1"/>
    <property type="molecule type" value="Genomic_DNA"/>
</dbReference>
<dbReference type="Pfam" id="PF00459">
    <property type="entry name" value="Inositol_P"/>
    <property type="match status" value="1"/>
</dbReference>